<evidence type="ECO:0000313" key="3">
    <source>
        <dbReference type="Proteomes" id="UP001642409"/>
    </source>
</evidence>
<proteinExistence type="predicted"/>
<gene>
    <name evidence="1" type="ORF">HINF_LOCUS2410</name>
    <name evidence="2" type="ORF">HINF_LOCUS46453</name>
</gene>
<protein>
    <submittedName>
        <fullName evidence="2">Hypothetical_protein</fullName>
    </submittedName>
</protein>
<keyword evidence="3" id="KW-1185">Reference proteome</keyword>
<dbReference type="EMBL" id="CATOUU010000056">
    <property type="protein sequence ID" value="CAI9914765.1"/>
    <property type="molecule type" value="Genomic_DNA"/>
</dbReference>
<accession>A0AA86N8I5</accession>
<dbReference type="Proteomes" id="UP001642409">
    <property type="component" value="Unassembled WGS sequence"/>
</dbReference>
<dbReference type="EMBL" id="CAXDID020000205">
    <property type="protein sequence ID" value="CAL6055246.1"/>
    <property type="molecule type" value="Genomic_DNA"/>
</dbReference>
<reference evidence="2 3" key="2">
    <citation type="submission" date="2024-07" db="EMBL/GenBank/DDBJ databases">
        <authorList>
            <person name="Akdeniz Z."/>
        </authorList>
    </citation>
    <scope>NUCLEOTIDE SEQUENCE [LARGE SCALE GENOMIC DNA]</scope>
</reference>
<name>A0AA86N8I5_9EUKA</name>
<dbReference type="AlphaFoldDB" id="A0AA86N8I5"/>
<reference evidence="1" key="1">
    <citation type="submission" date="2023-06" db="EMBL/GenBank/DDBJ databases">
        <authorList>
            <person name="Kurt Z."/>
        </authorList>
    </citation>
    <scope>NUCLEOTIDE SEQUENCE</scope>
</reference>
<sequence>MKRKFKKPYLRAINQYMSSLMMSTISDTKSAADFNSGYAFLRIHQYKCALQMQRTTLTLPLYIRSLKARARSLTLKVQVGASDHFWSPLSTGSTFVVNCVNILSKEEARSQSTQLQAEYFASKLRMPSLRT</sequence>
<organism evidence="1">
    <name type="scientific">Hexamita inflata</name>
    <dbReference type="NCBI Taxonomy" id="28002"/>
    <lineage>
        <taxon>Eukaryota</taxon>
        <taxon>Metamonada</taxon>
        <taxon>Diplomonadida</taxon>
        <taxon>Hexamitidae</taxon>
        <taxon>Hexamitinae</taxon>
        <taxon>Hexamita</taxon>
    </lineage>
</organism>
<evidence type="ECO:0000313" key="1">
    <source>
        <dbReference type="EMBL" id="CAI9914765.1"/>
    </source>
</evidence>
<comment type="caution">
    <text evidence="1">The sequence shown here is derived from an EMBL/GenBank/DDBJ whole genome shotgun (WGS) entry which is preliminary data.</text>
</comment>
<evidence type="ECO:0000313" key="2">
    <source>
        <dbReference type="EMBL" id="CAL6055246.1"/>
    </source>
</evidence>